<comment type="caution">
    <text evidence="2">The sequence shown here is derived from an EMBL/GenBank/DDBJ whole genome shotgun (WGS) entry which is preliminary data.</text>
</comment>
<accession>A0A5J9SVB0</accession>
<sequence>MHPFALLLIVVAAGAAVAHGHPAAISPSARFWEHAMPGTPMHARGHLRPCPQRQRSLSSCGAQPCFPSISVCGAWTGMCTASMAAATGIFFHNAQLRLGSTMDVSFPSSRVTSQGMRLS</sequence>
<evidence type="ECO:0000313" key="3">
    <source>
        <dbReference type="Proteomes" id="UP000324897"/>
    </source>
</evidence>
<protein>
    <submittedName>
        <fullName evidence="2">Uncharacterized protein</fullName>
    </submittedName>
</protein>
<reference evidence="2 3" key="1">
    <citation type="journal article" date="2019" name="Sci. Rep.">
        <title>A high-quality genome of Eragrostis curvula grass provides insights into Poaceae evolution and supports new strategies to enhance forage quality.</title>
        <authorList>
            <person name="Carballo J."/>
            <person name="Santos B.A.C.M."/>
            <person name="Zappacosta D."/>
            <person name="Garbus I."/>
            <person name="Selva J.P."/>
            <person name="Gallo C.A."/>
            <person name="Diaz A."/>
            <person name="Albertini E."/>
            <person name="Caccamo M."/>
            <person name="Echenique V."/>
        </authorList>
    </citation>
    <scope>NUCLEOTIDE SEQUENCE [LARGE SCALE GENOMIC DNA]</scope>
    <source>
        <strain evidence="3">cv. Victoria</strain>
        <tissue evidence="2">Leaf</tissue>
    </source>
</reference>
<keyword evidence="1" id="KW-0732">Signal</keyword>
<feature type="chain" id="PRO_5023841743" evidence="1">
    <location>
        <begin position="21"/>
        <end position="119"/>
    </location>
</feature>
<feature type="signal peptide" evidence="1">
    <location>
        <begin position="1"/>
        <end position="20"/>
    </location>
</feature>
<dbReference type="Proteomes" id="UP000324897">
    <property type="component" value="Unassembled WGS sequence"/>
</dbReference>
<proteinExistence type="predicted"/>
<feature type="non-terminal residue" evidence="2">
    <location>
        <position position="1"/>
    </location>
</feature>
<evidence type="ECO:0000256" key="1">
    <source>
        <dbReference type="SAM" id="SignalP"/>
    </source>
</evidence>
<dbReference type="EMBL" id="RWGY01000268">
    <property type="protein sequence ID" value="TVU02864.1"/>
    <property type="molecule type" value="Genomic_DNA"/>
</dbReference>
<name>A0A5J9SVB0_9POAL</name>
<dbReference type="Gramene" id="TVU02864">
    <property type="protein sequence ID" value="TVU02864"/>
    <property type="gene ID" value="EJB05_51651"/>
</dbReference>
<dbReference type="AlphaFoldDB" id="A0A5J9SVB0"/>
<keyword evidence="3" id="KW-1185">Reference proteome</keyword>
<evidence type="ECO:0000313" key="2">
    <source>
        <dbReference type="EMBL" id="TVU02864.1"/>
    </source>
</evidence>
<gene>
    <name evidence="2" type="ORF">EJB05_51651</name>
</gene>
<organism evidence="2 3">
    <name type="scientific">Eragrostis curvula</name>
    <name type="common">weeping love grass</name>
    <dbReference type="NCBI Taxonomy" id="38414"/>
    <lineage>
        <taxon>Eukaryota</taxon>
        <taxon>Viridiplantae</taxon>
        <taxon>Streptophyta</taxon>
        <taxon>Embryophyta</taxon>
        <taxon>Tracheophyta</taxon>
        <taxon>Spermatophyta</taxon>
        <taxon>Magnoliopsida</taxon>
        <taxon>Liliopsida</taxon>
        <taxon>Poales</taxon>
        <taxon>Poaceae</taxon>
        <taxon>PACMAD clade</taxon>
        <taxon>Chloridoideae</taxon>
        <taxon>Eragrostideae</taxon>
        <taxon>Eragrostidinae</taxon>
        <taxon>Eragrostis</taxon>
    </lineage>
</organism>